<dbReference type="Pfam" id="PF04055">
    <property type="entry name" value="Radical_SAM"/>
    <property type="match status" value="1"/>
</dbReference>
<dbReference type="SFLD" id="SFLDF00303">
    <property type="entry name" value="hopanoid_C2-methyltransferase"/>
    <property type="match status" value="1"/>
</dbReference>
<dbReference type="Proteomes" id="UP000179047">
    <property type="component" value="Unassembled WGS sequence"/>
</dbReference>
<reference evidence="7 8" key="1">
    <citation type="journal article" date="2016" name="Nat. Commun.">
        <title>Thousands of microbial genomes shed light on interconnected biogeochemical processes in an aquifer system.</title>
        <authorList>
            <person name="Anantharaman K."/>
            <person name="Brown C.T."/>
            <person name="Hug L.A."/>
            <person name="Sharon I."/>
            <person name="Castelle C.J."/>
            <person name="Probst A.J."/>
            <person name="Thomas B.C."/>
            <person name="Singh A."/>
            <person name="Wilkins M.J."/>
            <person name="Karaoz U."/>
            <person name="Brodie E.L."/>
            <person name="Williams K.H."/>
            <person name="Hubbard S.S."/>
            <person name="Banfield J.F."/>
        </authorList>
    </citation>
    <scope>NUCLEOTIDE SEQUENCE [LARGE SCALE GENOMIC DNA]</scope>
</reference>
<dbReference type="PANTHER" id="PTHR43409">
    <property type="entry name" value="ANAEROBIC MAGNESIUM-PROTOPORPHYRIN IX MONOMETHYL ESTER CYCLASE-RELATED"/>
    <property type="match status" value="1"/>
</dbReference>
<dbReference type="Gene3D" id="3.80.30.20">
    <property type="entry name" value="tm_1862 like domain"/>
    <property type="match status" value="1"/>
</dbReference>
<comment type="caution">
    <text evidence="7">The sequence shown here is derived from an EMBL/GenBank/DDBJ whole genome shotgun (WGS) entry which is preliminary data.</text>
</comment>
<dbReference type="AlphaFoldDB" id="A0A1F8GV20"/>
<accession>A0A1F8GV20</accession>
<evidence type="ECO:0000256" key="3">
    <source>
        <dbReference type="ARBA" id="ARBA00022723"/>
    </source>
</evidence>
<gene>
    <name evidence="7" type="ORF">A3A33_03305</name>
</gene>
<keyword evidence="5" id="KW-0411">Iron-sulfur</keyword>
<name>A0A1F8GV20_9BACT</name>
<keyword evidence="2" id="KW-0949">S-adenosyl-L-methionine</keyword>
<dbReference type="InterPro" id="IPR034530">
    <property type="entry name" value="HpnP-like"/>
</dbReference>
<dbReference type="SMART" id="SM00729">
    <property type="entry name" value="Elp3"/>
    <property type="match status" value="1"/>
</dbReference>
<dbReference type="InterPro" id="IPR058240">
    <property type="entry name" value="rSAM_sf"/>
</dbReference>
<dbReference type="GO" id="GO:0003824">
    <property type="term" value="F:catalytic activity"/>
    <property type="evidence" value="ECO:0007669"/>
    <property type="project" value="InterPro"/>
</dbReference>
<dbReference type="Pfam" id="PF13282">
    <property type="entry name" value="DUF4070"/>
    <property type="match status" value="1"/>
</dbReference>
<sequence length="519" mass="58640">MRNALLVYPGFPGSFWSFQHALKFIDRKAAMPPLPLMTVAAMLPREWKIRLIDENIEPLTDADLAWADIAFFSAMMVQKESFFTLVSRAKRAGLCVVIGGPYPTSYKPEIEERVPGMVDHFFLGECEETLPGFLEDLESGRARRIYEGPQSGTRIMTDVTRSPTPRFDLVNMQSYATMLVQWSRGCPFDCEFCDITKLFGRIPRLKSASQILAELDALYCLGWRGRVFFVDDDFIGNKKAVVPLLEAIAGWQQKRGHPFQFVTEASIDLAAYATILRLMRRAGFVGVFVGIESPNDAALTITVKGQNRKRGMSAHEHLLKSVRIIQQHGIEVSGGFIVGLDGDTEFDSHVRFIEEAGIPMAMVGLLGAIRGTNLWDRLVREGRILKDGTHSGDNTAFVLNFRTQLPREAVFEHYRAVISTLYEPTLRRYFRRCLTLIRNLGPLEVGGYGSFDTWTNLKAFIRSVMWQGFSRQGPAYFLFLARALLYRPRLFPLAVMLAANGYHFEKVTREAIAAYESTL</sequence>
<dbReference type="EMBL" id="MGKP01000012">
    <property type="protein sequence ID" value="OGN28830.1"/>
    <property type="molecule type" value="Genomic_DNA"/>
</dbReference>
<evidence type="ECO:0000256" key="1">
    <source>
        <dbReference type="ARBA" id="ARBA00001966"/>
    </source>
</evidence>
<dbReference type="PROSITE" id="PS51918">
    <property type="entry name" value="RADICAL_SAM"/>
    <property type="match status" value="1"/>
</dbReference>
<evidence type="ECO:0000256" key="2">
    <source>
        <dbReference type="ARBA" id="ARBA00022691"/>
    </source>
</evidence>
<dbReference type="InterPro" id="IPR025274">
    <property type="entry name" value="DUF4070"/>
</dbReference>
<dbReference type="GO" id="GO:0005829">
    <property type="term" value="C:cytosol"/>
    <property type="evidence" value="ECO:0007669"/>
    <property type="project" value="TreeGrafter"/>
</dbReference>
<evidence type="ECO:0000256" key="4">
    <source>
        <dbReference type="ARBA" id="ARBA00023004"/>
    </source>
</evidence>
<feature type="domain" description="Radical SAM core" evidence="6">
    <location>
        <begin position="170"/>
        <end position="402"/>
    </location>
</feature>
<evidence type="ECO:0000259" key="6">
    <source>
        <dbReference type="PROSITE" id="PS51918"/>
    </source>
</evidence>
<dbReference type="SFLD" id="SFLDG01123">
    <property type="entry name" value="methyltransferase_(Class_B)"/>
    <property type="match status" value="1"/>
</dbReference>
<dbReference type="Gene3D" id="3.40.50.280">
    <property type="entry name" value="Cobalamin-binding domain"/>
    <property type="match status" value="1"/>
</dbReference>
<dbReference type="InterPro" id="IPR007197">
    <property type="entry name" value="rSAM"/>
</dbReference>
<dbReference type="SFLD" id="SFLDS00029">
    <property type="entry name" value="Radical_SAM"/>
    <property type="match status" value="1"/>
</dbReference>
<evidence type="ECO:0000313" key="8">
    <source>
        <dbReference type="Proteomes" id="UP000179047"/>
    </source>
</evidence>
<dbReference type="InterPro" id="IPR051198">
    <property type="entry name" value="BchE-like"/>
</dbReference>
<keyword evidence="3" id="KW-0479">Metal-binding</keyword>
<dbReference type="InterPro" id="IPR023404">
    <property type="entry name" value="rSAM_horseshoe"/>
</dbReference>
<dbReference type="STRING" id="1802701.A3A33_03305"/>
<keyword evidence="4" id="KW-0408">Iron</keyword>
<comment type="cofactor">
    <cofactor evidence="1">
        <name>[4Fe-4S] cluster</name>
        <dbReference type="ChEBI" id="CHEBI:49883"/>
    </cofactor>
</comment>
<evidence type="ECO:0000313" key="7">
    <source>
        <dbReference type="EMBL" id="OGN28830.1"/>
    </source>
</evidence>
<dbReference type="GO" id="GO:0046872">
    <property type="term" value="F:metal ion binding"/>
    <property type="evidence" value="ECO:0007669"/>
    <property type="project" value="UniProtKB-KW"/>
</dbReference>
<organism evidence="7 8">
    <name type="scientific">Candidatus Yanofskybacteria bacterium RIFCSPLOWO2_01_FULL_49_25</name>
    <dbReference type="NCBI Taxonomy" id="1802701"/>
    <lineage>
        <taxon>Bacteria</taxon>
        <taxon>Candidatus Yanofskyibacteriota</taxon>
    </lineage>
</organism>
<dbReference type="InterPro" id="IPR006638">
    <property type="entry name" value="Elp3/MiaA/NifB-like_rSAM"/>
</dbReference>
<protein>
    <recommendedName>
        <fullName evidence="6">Radical SAM core domain-containing protein</fullName>
    </recommendedName>
</protein>
<dbReference type="SFLD" id="SFLDG01082">
    <property type="entry name" value="B12-binding_domain_containing"/>
    <property type="match status" value="1"/>
</dbReference>
<dbReference type="InterPro" id="IPR034466">
    <property type="entry name" value="Methyltransferase_Class_B"/>
</dbReference>
<evidence type="ECO:0000256" key="5">
    <source>
        <dbReference type="ARBA" id="ARBA00023014"/>
    </source>
</evidence>
<dbReference type="CDD" id="cd01335">
    <property type="entry name" value="Radical_SAM"/>
    <property type="match status" value="1"/>
</dbReference>
<dbReference type="SUPFAM" id="SSF102114">
    <property type="entry name" value="Radical SAM enzymes"/>
    <property type="match status" value="1"/>
</dbReference>
<proteinExistence type="predicted"/>
<dbReference type="PANTHER" id="PTHR43409:SF3">
    <property type="entry name" value="HYPOTHETICAL METHYLTRANSFERASE"/>
    <property type="match status" value="1"/>
</dbReference>
<dbReference type="GO" id="GO:0051539">
    <property type="term" value="F:4 iron, 4 sulfur cluster binding"/>
    <property type="evidence" value="ECO:0007669"/>
    <property type="project" value="UniProtKB-KW"/>
</dbReference>